<dbReference type="InterPro" id="IPR029052">
    <property type="entry name" value="Metallo-depent_PP-like"/>
</dbReference>
<dbReference type="EMBL" id="SPMZ01000019">
    <property type="protein sequence ID" value="NMQ19063.1"/>
    <property type="molecule type" value="Genomic_DNA"/>
</dbReference>
<dbReference type="Gene3D" id="3.40.50.300">
    <property type="entry name" value="P-loop containing nucleotide triphosphate hydrolases"/>
    <property type="match status" value="1"/>
</dbReference>
<comment type="similarity">
    <text evidence="4">Belongs to the cyclic nucleotide phosphodiesterase class-III family.</text>
</comment>
<comment type="caution">
    <text evidence="6">The sequence shown here is derived from an EMBL/GenBank/DDBJ whole genome shotgun (WGS) entry which is preliminary data.</text>
</comment>
<dbReference type="Proteomes" id="UP000760480">
    <property type="component" value="Unassembled WGS sequence"/>
</dbReference>
<evidence type="ECO:0000256" key="1">
    <source>
        <dbReference type="ARBA" id="ARBA00022723"/>
    </source>
</evidence>
<proteinExistence type="inferred from homology"/>
<dbReference type="InterPro" id="IPR004843">
    <property type="entry name" value="Calcineurin-like_PHP"/>
</dbReference>
<reference evidence="6 7" key="1">
    <citation type="submission" date="2019-03" db="EMBL/GenBank/DDBJ databases">
        <title>Metabolic reconstructions from genomes of highly enriched 'Candidatus Accumulibacter' and 'Candidatus Competibacter' bioreactor populations.</title>
        <authorList>
            <person name="Annavajhala M.K."/>
            <person name="Welles L."/>
            <person name="Abbas B."/>
            <person name="Sorokin D."/>
            <person name="Park H."/>
            <person name="Van Loosdrecht M."/>
            <person name="Chandran K."/>
        </authorList>
    </citation>
    <scope>NUCLEOTIDE SEQUENCE [LARGE SCALE GENOMIC DNA]</scope>
    <source>
        <strain evidence="6 7">SBR_G</strain>
    </source>
</reference>
<evidence type="ECO:0000256" key="4">
    <source>
        <dbReference type="ARBA" id="ARBA00025742"/>
    </source>
</evidence>
<evidence type="ECO:0000259" key="5">
    <source>
        <dbReference type="Pfam" id="PF00149"/>
    </source>
</evidence>
<dbReference type="PANTHER" id="PTHR42988:SF2">
    <property type="entry name" value="CYCLIC NUCLEOTIDE PHOSPHODIESTERASE CBUA0032-RELATED"/>
    <property type="match status" value="1"/>
</dbReference>
<keyword evidence="1" id="KW-0479">Metal-binding</keyword>
<evidence type="ECO:0000313" key="6">
    <source>
        <dbReference type="EMBL" id="NMQ19063.1"/>
    </source>
</evidence>
<dbReference type="Gene3D" id="3.60.21.10">
    <property type="match status" value="1"/>
</dbReference>
<dbReference type="PANTHER" id="PTHR42988">
    <property type="entry name" value="PHOSPHOHYDROLASE"/>
    <property type="match status" value="1"/>
</dbReference>
<dbReference type="SUPFAM" id="SSF52540">
    <property type="entry name" value="P-loop containing nucleoside triphosphate hydrolases"/>
    <property type="match status" value="1"/>
</dbReference>
<dbReference type="Pfam" id="PF00149">
    <property type="entry name" value="Metallophos"/>
    <property type="match status" value="1"/>
</dbReference>
<organism evidence="6 7">
    <name type="scientific">Candidatus Competibacter phosphatis</name>
    <dbReference type="NCBI Taxonomy" id="221280"/>
    <lineage>
        <taxon>Bacteria</taxon>
        <taxon>Pseudomonadati</taxon>
        <taxon>Pseudomonadota</taxon>
        <taxon>Gammaproteobacteria</taxon>
        <taxon>Candidatus Competibacteraceae</taxon>
        <taxon>Candidatus Competibacter</taxon>
    </lineage>
</organism>
<dbReference type="InterPro" id="IPR050884">
    <property type="entry name" value="CNP_phosphodiesterase-III"/>
</dbReference>
<evidence type="ECO:0000256" key="3">
    <source>
        <dbReference type="ARBA" id="ARBA00023004"/>
    </source>
</evidence>
<dbReference type="SUPFAM" id="SSF56300">
    <property type="entry name" value="Metallo-dependent phosphatases"/>
    <property type="match status" value="1"/>
</dbReference>
<dbReference type="RefSeq" id="WP_169248315.1">
    <property type="nucleotide sequence ID" value="NZ_SPMZ01000019.1"/>
</dbReference>
<evidence type="ECO:0000313" key="7">
    <source>
        <dbReference type="Proteomes" id="UP000760480"/>
    </source>
</evidence>
<gene>
    <name evidence="6" type="ORF">E4P82_07510</name>
</gene>
<protein>
    <recommendedName>
        <fullName evidence="5">Calcineurin-like phosphoesterase domain-containing protein</fullName>
    </recommendedName>
</protein>
<accession>A0ABX1TI55</accession>
<keyword evidence="3" id="KW-0408">Iron</keyword>
<keyword evidence="7" id="KW-1185">Reference proteome</keyword>
<name>A0ABX1TI55_9GAMM</name>
<evidence type="ECO:0000256" key="2">
    <source>
        <dbReference type="ARBA" id="ARBA00022801"/>
    </source>
</evidence>
<feature type="domain" description="Calcineurin-like phosphoesterase" evidence="5">
    <location>
        <begin position="9"/>
        <end position="266"/>
    </location>
</feature>
<sequence length="694" mass="77613">MIDNTSFKLRLLHLSDLHERGSREGESWRRRRVLGDAWLRNLDELKVTGPFDLVCFTGDTADWGLVDEYTAVTGFFRETLQRLGVPPERFFLVPGNHDVCRKVATDDWQALRANLHRVNDQDLSRWLAGGATPWGFQDAQRDTLLTRQTAYRDWLRNDLNRPELLPDPSIHPHLGYRCTLRLPKFPFAIHVIGLDSAWLAGDDHDAGKLRLTENQVMQLAGEGLDGFRLALIHHPLSDLADGAHCRQLLAEQDRVDLLLRGHLHEPEPTEWADPDRRLRQVAAGCLYEGHGADRYPNACEVVEITLDARGCPLRYELWFRGWSGRGFWFDDNSLYRGTQNGRLTWWMQSPPAPSTVHPRVEDVFAGRQAELARLEQVLLRANGGTRTVAVCSVQGMAGVGKSYLVDRFYALHEADFPGGYLRLALDPRQPLEAETLLGRLRDLLQLPAGADLSARLQQPLTLVHIENVDSRETARAVAQAVQRLADCPMAVSGRFQHLGESTNWARVPLRPFEEDAALDQLSQELEKTATTRDYGELVRALGYLPLAIHLAAGHLRAGRSVAGFLGLLRKAGLCLDHPDPADPNRLLSATFELSLDLLREQLGTDAERLLPAFLCLEPRTDRWLWGLPGRGTGWAECDRFRGIGRADPHPVVAGSDAGWEKLAFASPADGVVAATHRGNHRSGANDRMVRGTLT</sequence>
<dbReference type="InterPro" id="IPR027417">
    <property type="entry name" value="P-loop_NTPase"/>
</dbReference>
<keyword evidence="2" id="KW-0378">Hydrolase</keyword>